<dbReference type="KEGG" id="rhoz:GXP67_15045"/>
<feature type="coiled-coil region" evidence="1">
    <location>
        <begin position="244"/>
        <end position="278"/>
    </location>
</feature>
<keyword evidence="1" id="KW-0175">Coiled coil</keyword>
<name>A0A6C0GJM6_9BACT</name>
<feature type="transmembrane region" description="Helical" evidence="2">
    <location>
        <begin position="195"/>
        <end position="215"/>
    </location>
</feature>
<keyword evidence="4" id="KW-1185">Reference proteome</keyword>
<organism evidence="3 4">
    <name type="scientific">Rhodocytophaga rosea</name>
    <dbReference type="NCBI Taxonomy" id="2704465"/>
    <lineage>
        <taxon>Bacteria</taxon>
        <taxon>Pseudomonadati</taxon>
        <taxon>Bacteroidota</taxon>
        <taxon>Cytophagia</taxon>
        <taxon>Cytophagales</taxon>
        <taxon>Rhodocytophagaceae</taxon>
        <taxon>Rhodocytophaga</taxon>
    </lineage>
</organism>
<reference evidence="3 4" key="1">
    <citation type="submission" date="2020-01" db="EMBL/GenBank/DDBJ databases">
        <authorList>
            <person name="Kim M.K."/>
        </authorList>
    </citation>
    <scope>NUCLEOTIDE SEQUENCE [LARGE SCALE GENOMIC DNA]</scope>
    <source>
        <strain evidence="3 4">172606-1</strain>
    </source>
</reference>
<dbReference type="EMBL" id="CP048222">
    <property type="protein sequence ID" value="QHT67862.1"/>
    <property type="molecule type" value="Genomic_DNA"/>
</dbReference>
<dbReference type="RefSeq" id="WP_162443884.1">
    <property type="nucleotide sequence ID" value="NZ_CP048222.1"/>
</dbReference>
<keyword evidence="2" id="KW-0812">Transmembrane</keyword>
<sequence>MPENKIALFKTIFPGIAVLYKQRMIGIAIQIGVLFIPVSLAAQSSQEIFNQAVDRFNFATMQVVLADDKQKPEAGKLAARLDELNYNTDSLLKEVIKIYDLNSKTQELSVKINGFKSAYSVKKSIDKQLSQVIDFIVEDRKKKSYLPQLQEKLADIRKEAIELADENNQMMTASALQSSSASKLVSTQQAAFPDFMSIAVIIIGLISLVNLWFYYRIIQRRRNSSGEKDDYYKTVRQSIDFEIYPRLEKNNENLEKKIENLRQEIMALLKESHSQLQEPLIVKPIVTVPQKPVIEQKVTEPKPVMPLTVAQTNMPKVVSFQVAKPTPPEAPKPVKKYADYPKENGFVISQLQDISDRRSIYEITILANSEQASFSVVDNKELHEYAIQNRERLLKDACDFEISSSQHTKIEVIKPGMLLKNGNSWQIIEKAKIKFV</sequence>
<keyword evidence="2" id="KW-1133">Transmembrane helix</keyword>
<evidence type="ECO:0000256" key="2">
    <source>
        <dbReference type="SAM" id="Phobius"/>
    </source>
</evidence>
<protein>
    <submittedName>
        <fullName evidence="3">Uncharacterized protein</fullName>
    </submittedName>
</protein>
<evidence type="ECO:0000256" key="1">
    <source>
        <dbReference type="SAM" id="Coils"/>
    </source>
</evidence>
<keyword evidence="2" id="KW-0472">Membrane</keyword>
<dbReference type="AlphaFoldDB" id="A0A6C0GJM6"/>
<evidence type="ECO:0000313" key="4">
    <source>
        <dbReference type="Proteomes" id="UP000480178"/>
    </source>
</evidence>
<dbReference type="Proteomes" id="UP000480178">
    <property type="component" value="Chromosome"/>
</dbReference>
<proteinExistence type="predicted"/>
<gene>
    <name evidence="3" type="ORF">GXP67_15045</name>
</gene>
<accession>A0A6C0GJM6</accession>
<evidence type="ECO:0000313" key="3">
    <source>
        <dbReference type="EMBL" id="QHT67862.1"/>
    </source>
</evidence>